<feature type="transmembrane region" description="Helical" evidence="2">
    <location>
        <begin position="390"/>
        <end position="413"/>
    </location>
</feature>
<name>A0A834R2J3_SARSC</name>
<feature type="signal peptide" evidence="3">
    <location>
        <begin position="1"/>
        <end position="37"/>
    </location>
</feature>
<dbReference type="EMBL" id="WVUK01000065">
    <property type="protein sequence ID" value="KAF7488831.1"/>
    <property type="molecule type" value="Genomic_DNA"/>
</dbReference>
<evidence type="ECO:0000313" key="4">
    <source>
        <dbReference type="EMBL" id="KAF7488831.1"/>
    </source>
</evidence>
<dbReference type="OrthoDB" id="6512758at2759"/>
<reference evidence="4" key="2">
    <citation type="submission" date="2020-01" db="EMBL/GenBank/DDBJ databases">
        <authorList>
            <person name="Korhonen P.K.K."/>
            <person name="Guangxu M.G."/>
            <person name="Wang T.W."/>
            <person name="Stroehlein A.J.S."/>
            <person name="Young N.D."/>
            <person name="Ang C.-S.A."/>
            <person name="Fernando D.W.F."/>
            <person name="Lu H.L."/>
            <person name="Taylor S.T."/>
            <person name="Ehtesham M.E.M."/>
            <person name="Najaraj S.H.N."/>
            <person name="Harsha G.H.G."/>
            <person name="Madugundu A.M."/>
            <person name="Renuse S.R."/>
            <person name="Holt D.H."/>
            <person name="Pandey A.P."/>
            <person name="Papenfuss A.P."/>
            <person name="Gasser R.B.G."/>
            <person name="Fischer K.F."/>
        </authorList>
    </citation>
    <scope>NUCLEOTIDE SEQUENCE</scope>
    <source>
        <strain evidence="4">SSS_KF_BRIS2020</strain>
    </source>
</reference>
<evidence type="ECO:0000313" key="5">
    <source>
        <dbReference type="EnsemblMetazoa" id="KAF7488831.1"/>
    </source>
</evidence>
<organism evidence="4">
    <name type="scientific">Sarcoptes scabiei</name>
    <name type="common">Itch mite</name>
    <name type="synonym">Acarus scabiei</name>
    <dbReference type="NCBI Taxonomy" id="52283"/>
    <lineage>
        <taxon>Eukaryota</taxon>
        <taxon>Metazoa</taxon>
        <taxon>Ecdysozoa</taxon>
        <taxon>Arthropoda</taxon>
        <taxon>Chelicerata</taxon>
        <taxon>Arachnida</taxon>
        <taxon>Acari</taxon>
        <taxon>Acariformes</taxon>
        <taxon>Sarcoptiformes</taxon>
        <taxon>Astigmata</taxon>
        <taxon>Psoroptidia</taxon>
        <taxon>Sarcoptoidea</taxon>
        <taxon>Sarcoptidae</taxon>
        <taxon>Sarcoptinae</taxon>
        <taxon>Sarcoptes</taxon>
    </lineage>
</organism>
<feature type="chain" id="PRO_5038259167" description="EGF-like domain-containing protein" evidence="3">
    <location>
        <begin position="38"/>
        <end position="612"/>
    </location>
</feature>
<accession>A0A834R2J3</accession>
<evidence type="ECO:0000313" key="6">
    <source>
        <dbReference type="Proteomes" id="UP000070412"/>
    </source>
</evidence>
<keyword evidence="3" id="KW-0732">Signal</keyword>
<gene>
    <name evidence="4" type="ORF">SSS_9035</name>
</gene>
<dbReference type="Proteomes" id="UP000070412">
    <property type="component" value="Unassembled WGS sequence"/>
</dbReference>
<dbReference type="AlphaFoldDB" id="A0A834R2J3"/>
<feature type="compositionally biased region" description="Basic residues" evidence="1">
    <location>
        <begin position="540"/>
        <end position="556"/>
    </location>
</feature>
<reference evidence="5" key="3">
    <citation type="submission" date="2022-06" db="UniProtKB">
        <authorList>
            <consortium name="EnsemblMetazoa"/>
        </authorList>
    </citation>
    <scope>IDENTIFICATION</scope>
</reference>
<keyword evidence="6" id="KW-1185">Reference proteome</keyword>
<evidence type="ECO:0008006" key="7">
    <source>
        <dbReference type="Google" id="ProtNLM"/>
    </source>
</evidence>
<feature type="region of interest" description="Disordered" evidence="1">
    <location>
        <begin position="537"/>
        <end position="558"/>
    </location>
</feature>
<protein>
    <recommendedName>
        <fullName evidence="7">EGF-like domain-containing protein</fullName>
    </recommendedName>
</protein>
<evidence type="ECO:0000256" key="1">
    <source>
        <dbReference type="SAM" id="MobiDB-lite"/>
    </source>
</evidence>
<dbReference type="EnsemblMetazoa" id="SSS_9035s_mrna">
    <property type="protein sequence ID" value="KAF7488831.1"/>
    <property type="gene ID" value="SSS_9035"/>
</dbReference>
<reference evidence="6" key="1">
    <citation type="journal article" date="2020" name="PLoS Negl. Trop. Dis.">
        <title>High-quality nuclear genome for Sarcoptes scabiei-A critical resource for a neglected parasite.</title>
        <authorList>
            <person name="Korhonen P.K."/>
            <person name="Gasser R.B."/>
            <person name="Ma G."/>
            <person name="Wang T."/>
            <person name="Stroehlein A.J."/>
            <person name="Young N.D."/>
            <person name="Ang C.S."/>
            <person name="Fernando D.D."/>
            <person name="Lu H.C."/>
            <person name="Taylor S."/>
            <person name="Reynolds S.L."/>
            <person name="Mofiz E."/>
            <person name="Najaraj S.H."/>
            <person name="Gowda H."/>
            <person name="Madugundu A."/>
            <person name="Renuse S."/>
            <person name="Holt D."/>
            <person name="Pandey A."/>
            <person name="Papenfuss A.T."/>
            <person name="Fischer K."/>
        </authorList>
    </citation>
    <scope>NUCLEOTIDE SEQUENCE [LARGE SCALE GENOMIC DNA]</scope>
</reference>
<sequence>MLSNRNRNLFHLWLLSPFSRPLSLFAALIILIHPIQCVPKMSTMSTSTTTIATHKCQASLLPKTSVVHQLRASSSSSSMWSNDGQILFKCSASMTQESFSHPVFDISFGDTSNTGLYILRGLAKCSSNNTYCESEFRIPTLALKQLLSTPAFGAVSRASSQDLNSSKSMNHLHQQHPSTPSIIKVVCDVADTSSQSKSPVRCSESTTIQFAKVLGYNESCSLMVETEECDRNMLCVSKDGNGLRCQCKKSFINTVLDDDEDNYYETHQQSMMLGVDQQDQQKRKRIVCLETALVNQKCLTDDQCRAKDPDTRCQFVDQLGYRICQCLKDYRLISNNQNERKCMKIADLVDSKEISVMDEATFNYRQMSQSVTEIPEHSSHNQSNELLEKLSLFGMIGSLLMLLAIIIIAISIIRKTRKRRILNNSGDKMIIDNSIIDSDHHHHHHHHDRNKNNKSITGLAYNRKNQPDDDAVIPIDVDVGDAYQHLHEKNDEFGDETKLFEIVDETLGRSSTPTRSNNTIATIAKESNELNDNGIDVHHQNNHHQQQHQEHQKHHNNSNNNNIIVKTIIVENNKKILDNHRHQHRHRIDRKHQKLKILIFSLNNRLFRERYR</sequence>
<evidence type="ECO:0000256" key="3">
    <source>
        <dbReference type="SAM" id="SignalP"/>
    </source>
</evidence>
<keyword evidence="2" id="KW-0812">Transmembrane</keyword>
<keyword evidence="2" id="KW-1133">Transmembrane helix</keyword>
<keyword evidence="2" id="KW-0472">Membrane</keyword>
<proteinExistence type="predicted"/>
<evidence type="ECO:0000256" key="2">
    <source>
        <dbReference type="SAM" id="Phobius"/>
    </source>
</evidence>